<proteinExistence type="predicted"/>
<sequence>MTEAFDSEPSNNIVDFKPKSQLDAEAHLVAFIEWAK</sequence>
<name>F3GLR8_PSESJ</name>
<evidence type="ECO:0000313" key="2">
    <source>
        <dbReference type="Proteomes" id="UP000004986"/>
    </source>
</evidence>
<comment type="caution">
    <text evidence="1">The sequence shown here is derived from an EMBL/GenBank/DDBJ whole genome shotgun (WGS) entry which is preliminary data.</text>
</comment>
<dbReference type="AlphaFoldDB" id="F3GLR8"/>
<gene>
    <name evidence="1" type="ORF">PSYPI_39374</name>
</gene>
<evidence type="ECO:0000313" key="1">
    <source>
        <dbReference type="EMBL" id="EGH48021.1"/>
    </source>
</evidence>
<reference evidence="1 2" key="1">
    <citation type="journal article" date="2011" name="PLoS Pathog.">
        <title>Dynamic evolution of pathogenicity revealed by sequencing and comparative genomics of 19 Pseudomonas syringae isolates.</title>
        <authorList>
            <person name="Baltrus D.A."/>
            <person name="Nishimura M.T."/>
            <person name="Romanchuk A."/>
            <person name="Chang J.H."/>
            <person name="Mukhtar M.S."/>
            <person name="Cherkis K."/>
            <person name="Roach J."/>
            <person name="Grant S.R."/>
            <person name="Jones C.D."/>
            <person name="Dangl J.L."/>
        </authorList>
    </citation>
    <scope>NUCLEOTIDE SEQUENCE [LARGE SCALE GENOMIC DNA]</scope>
    <source>
        <strain evidence="1 2">1704B</strain>
    </source>
</reference>
<dbReference type="Proteomes" id="UP000004986">
    <property type="component" value="Unassembled WGS sequence"/>
</dbReference>
<dbReference type="HOGENOM" id="CLU_3361615_0_0_6"/>
<feature type="non-terminal residue" evidence="1">
    <location>
        <position position="36"/>
    </location>
</feature>
<organism evidence="1 2">
    <name type="scientific">Pseudomonas syringae pv. pisi str. 1704B</name>
    <dbReference type="NCBI Taxonomy" id="629263"/>
    <lineage>
        <taxon>Bacteria</taxon>
        <taxon>Pseudomonadati</taxon>
        <taxon>Pseudomonadota</taxon>
        <taxon>Gammaproteobacteria</taxon>
        <taxon>Pseudomonadales</taxon>
        <taxon>Pseudomonadaceae</taxon>
        <taxon>Pseudomonas</taxon>
        <taxon>Pseudomonas syringae</taxon>
    </lineage>
</organism>
<keyword evidence="2" id="KW-1185">Reference proteome</keyword>
<accession>F3GLR8</accession>
<dbReference type="EMBL" id="AEAI01002722">
    <property type="protein sequence ID" value="EGH48021.1"/>
    <property type="molecule type" value="Genomic_DNA"/>
</dbReference>
<protein>
    <submittedName>
        <fullName evidence="1">Uncharacterized protein</fullName>
    </submittedName>
</protein>